<dbReference type="SUPFAM" id="SSF56801">
    <property type="entry name" value="Acetyl-CoA synthetase-like"/>
    <property type="match status" value="1"/>
</dbReference>
<dbReference type="InterPro" id="IPR050237">
    <property type="entry name" value="ATP-dep_AMP-bd_enzyme"/>
</dbReference>
<dbReference type="InterPro" id="IPR020845">
    <property type="entry name" value="AMP-binding_CS"/>
</dbReference>
<dbReference type="Proteomes" id="UP000196531">
    <property type="component" value="Unassembled WGS sequence"/>
</dbReference>
<dbReference type="PANTHER" id="PTHR43767:SF1">
    <property type="entry name" value="NONRIBOSOMAL PEPTIDE SYNTHASE PES1 (EUROFUNG)-RELATED"/>
    <property type="match status" value="1"/>
</dbReference>
<dbReference type="PANTHER" id="PTHR43767">
    <property type="entry name" value="LONG-CHAIN-FATTY-ACID--COA LIGASE"/>
    <property type="match status" value="1"/>
</dbReference>
<evidence type="ECO:0000313" key="4">
    <source>
        <dbReference type="Proteomes" id="UP000196531"/>
    </source>
</evidence>
<comment type="caution">
    <text evidence="3">The sequence shown here is derived from an EMBL/GenBank/DDBJ whole genome shotgun (WGS) entry which is preliminary data.</text>
</comment>
<dbReference type="InterPro" id="IPR025110">
    <property type="entry name" value="AMP-bd_C"/>
</dbReference>
<dbReference type="PROSITE" id="PS00455">
    <property type="entry name" value="AMP_BINDING"/>
    <property type="match status" value="1"/>
</dbReference>
<dbReference type="InterPro" id="IPR000873">
    <property type="entry name" value="AMP-dep_synth/lig_dom"/>
</dbReference>
<name>A0A1Y5FBZ8_9BACT</name>
<reference evidence="4" key="1">
    <citation type="journal article" date="2017" name="Proc. Natl. Acad. Sci. U.S.A.">
        <title>Simulation of Deepwater Horizon oil plume reveals substrate specialization within a complex community of hydrocarbon-degraders.</title>
        <authorList>
            <person name="Hu P."/>
            <person name="Dubinsky E.A."/>
            <person name="Probst A.J."/>
            <person name="Wang J."/>
            <person name="Sieber C.M.K."/>
            <person name="Tom L.M."/>
            <person name="Gardinali P."/>
            <person name="Banfield J.F."/>
            <person name="Atlas R.M."/>
            <person name="Andersen G.L."/>
        </authorList>
    </citation>
    <scope>NUCLEOTIDE SEQUENCE [LARGE SCALE GENOMIC DNA]</scope>
</reference>
<feature type="domain" description="AMP-dependent synthetase/ligase" evidence="1">
    <location>
        <begin position="14"/>
        <end position="360"/>
    </location>
</feature>
<feature type="domain" description="AMP-binding enzyme C-terminal" evidence="2">
    <location>
        <begin position="410"/>
        <end position="484"/>
    </location>
</feature>
<evidence type="ECO:0000259" key="1">
    <source>
        <dbReference type="Pfam" id="PF00501"/>
    </source>
</evidence>
<proteinExistence type="predicted"/>
<accession>A0A1Y5FBZ8</accession>
<dbReference type="AlphaFoldDB" id="A0A1Y5FBZ8"/>
<evidence type="ECO:0000259" key="2">
    <source>
        <dbReference type="Pfam" id="PF13193"/>
    </source>
</evidence>
<gene>
    <name evidence="3" type="ORF">A9Q84_00845</name>
</gene>
<evidence type="ECO:0000313" key="3">
    <source>
        <dbReference type="EMBL" id="OUR99599.1"/>
    </source>
</evidence>
<protein>
    <submittedName>
        <fullName evidence="3">Uncharacterized protein</fullName>
    </submittedName>
</protein>
<organism evidence="3 4">
    <name type="scientific">Halobacteriovorax marinus</name>
    <dbReference type="NCBI Taxonomy" id="97084"/>
    <lineage>
        <taxon>Bacteria</taxon>
        <taxon>Pseudomonadati</taxon>
        <taxon>Bdellovibrionota</taxon>
        <taxon>Bacteriovoracia</taxon>
        <taxon>Bacteriovoracales</taxon>
        <taxon>Halobacteriovoraceae</taxon>
        <taxon>Halobacteriovorax</taxon>
    </lineage>
</organism>
<dbReference type="InterPro" id="IPR045851">
    <property type="entry name" value="AMP-bd_C_sf"/>
</dbReference>
<dbReference type="InterPro" id="IPR042099">
    <property type="entry name" value="ANL_N_sf"/>
</dbReference>
<dbReference type="GO" id="GO:0016878">
    <property type="term" value="F:acid-thiol ligase activity"/>
    <property type="evidence" value="ECO:0007669"/>
    <property type="project" value="UniProtKB-ARBA"/>
</dbReference>
<dbReference type="Pfam" id="PF13193">
    <property type="entry name" value="AMP-binding_C"/>
    <property type="match status" value="1"/>
</dbReference>
<dbReference type="Pfam" id="PF00501">
    <property type="entry name" value="AMP-binding"/>
    <property type="match status" value="1"/>
</dbReference>
<dbReference type="EMBL" id="MAAO01000002">
    <property type="protein sequence ID" value="OUR99599.1"/>
    <property type="molecule type" value="Genomic_DNA"/>
</dbReference>
<dbReference type="Gene3D" id="3.30.300.30">
    <property type="match status" value="1"/>
</dbReference>
<dbReference type="Gene3D" id="3.40.50.12780">
    <property type="entry name" value="N-terminal domain of ligase-like"/>
    <property type="match status" value="1"/>
</dbReference>
<sequence>MKWNNFLHLNEVLYPEKTAIVDQRSNLSYNYSELSHIANSWALYLQNLGIEKGDRVAILAQNRFEHISLLFAVSKLGAILVPLNFRLSIGEVDSILERIEAKVLLAEGEQQQNYSGKYINLNEFDYATLRELATTHVDLSAYFEETSSTLDDDILMQFTSGSTGIPKGVLMHGRMLLSNQEGTVKNWQLTNDDVTMVETPFFHTGGYNVLCLPLLFLGGKVVLAEKFDVENVFRTILKERITVYFGVPTMFQMIADTDSFDYMDFSSLRFFVSGGSACPVELIEQYQQKDLSFKQGFGLTEVGPNCFLLESIDAITKLGSIGKPMSHSNVLVKGLSGDIAKVNEVGELLIKGDHLCRGYYADENRFNESLDNGYFKTGDLVRFDEDGFFYVTGRIKDMYISGGENVYPGEVEKQLVTIKGVQEAVVVAIPSMKWGEVGHAFLQTKQRLISSDDIRDLLKDSLSRYKFPHSVECLDTFPLLANGKVNRNKLKEMATLIGR</sequence>